<reference evidence="2 3" key="1">
    <citation type="submission" date="2016-09" db="EMBL/GenBank/DDBJ databases">
        <title>Phylogenomics of Achromobacter.</title>
        <authorList>
            <person name="Jeukens J."/>
            <person name="Freschi L."/>
            <person name="Vincent A.T."/>
            <person name="Emond-Rheault J.-G."/>
            <person name="Kukavica-Ibrulj I."/>
            <person name="Charette S.J."/>
            <person name="Levesque R.C."/>
        </authorList>
    </citation>
    <scope>NUCLEOTIDE SEQUENCE [LARGE SCALE GENOMIC DNA]</scope>
    <source>
        <strain evidence="2 3">AUS488</strain>
    </source>
</reference>
<sequence length="499" mass="53280">MLSRIRSARLDGIDERGKDIMRKFAAVGCTVLALGAIWTGTAWHTGKQLETGMAQLAASADQQARRIGAHMGETLSFEQVSYERGVFSSQARYRLKAQPLPEDGPAAVGRDFEMVVRLDHGPFPFYRLSRGHLFPAMAAARAELAPTPSVETWFASAQGAVPMTAEAVAGYGRDVSVSLALAPVERARDASRFSFSGLTLQANLAAGGKHGTLAIRADRADLFEPFSKDGASHTRRLAMRGLAIDYDSTRGADEATTSKTRANLEQWAMEIDGEPVTLHGVAVTADAAGADAAMNGNLSVQVAGIDTRGGQAARLRLQANVRNVDLASFRAFRETMAATQAGGGSMADKMAGAGHLMKFLLAEPGFAVSPLQIDTANGSATLQLDASLAAPTLWNHSPGAVVKETVRKLDARISVPVASLADLIALRRQAEGMPEAAAREAARRQADDMRDRFLRGQWGRLEDGKLVASLNYEGGQVNVNGERMPVESFLAWLMARGVH</sequence>
<accession>A0A1R1K271</accession>
<dbReference type="Pfam" id="PF06097">
    <property type="entry name" value="DUF945"/>
    <property type="match status" value="1"/>
</dbReference>
<keyword evidence="1" id="KW-0812">Transmembrane</keyword>
<proteinExistence type="predicted"/>
<protein>
    <recommendedName>
        <fullName evidence="4">DUF945 domain-containing protein</fullName>
    </recommendedName>
</protein>
<dbReference type="Proteomes" id="UP000187251">
    <property type="component" value="Unassembled WGS sequence"/>
</dbReference>
<keyword evidence="1" id="KW-0472">Membrane</keyword>
<dbReference type="AlphaFoldDB" id="A0A1R1K271"/>
<dbReference type="EMBL" id="MJMN01000001">
    <property type="protein sequence ID" value="OMG93368.1"/>
    <property type="molecule type" value="Genomic_DNA"/>
</dbReference>
<evidence type="ECO:0008006" key="4">
    <source>
        <dbReference type="Google" id="ProtNLM"/>
    </source>
</evidence>
<evidence type="ECO:0000313" key="3">
    <source>
        <dbReference type="Proteomes" id="UP000187251"/>
    </source>
</evidence>
<dbReference type="OrthoDB" id="5444681at2"/>
<evidence type="ECO:0000256" key="1">
    <source>
        <dbReference type="SAM" id="Phobius"/>
    </source>
</evidence>
<feature type="transmembrane region" description="Helical" evidence="1">
    <location>
        <begin position="24"/>
        <end position="43"/>
    </location>
</feature>
<organism evidence="2 3">
    <name type="scientific">Alcaligenes xylosoxydans xylosoxydans</name>
    <name type="common">Achromobacter xylosoxidans</name>
    <dbReference type="NCBI Taxonomy" id="85698"/>
    <lineage>
        <taxon>Bacteria</taxon>
        <taxon>Pseudomonadati</taxon>
        <taxon>Pseudomonadota</taxon>
        <taxon>Betaproteobacteria</taxon>
        <taxon>Burkholderiales</taxon>
        <taxon>Alcaligenaceae</taxon>
        <taxon>Achromobacter</taxon>
    </lineage>
</organism>
<comment type="caution">
    <text evidence="2">The sequence shown here is derived from an EMBL/GenBank/DDBJ whole genome shotgun (WGS) entry which is preliminary data.</text>
</comment>
<keyword evidence="1" id="KW-1133">Transmembrane helix</keyword>
<evidence type="ECO:0000313" key="2">
    <source>
        <dbReference type="EMBL" id="OMG93368.1"/>
    </source>
</evidence>
<dbReference type="InterPro" id="IPR010352">
    <property type="entry name" value="DUF945"/>
</dbReference>
<gene>
    <name evidence="2" type="ORF">BIZ92_03295</name>
</gene>
<name>A0A1R1K271_ALCXX</name>